<accession>A0A1H2SQ73</accession>
<reference evidence="1 2" key="1">
    <citation type="submission" date="2016-10" db="EMBL/GenBank/DDBJ databases">
        <authorList>
            <person name="de Groot N.N."/>
        </authorList>
    </citation>
    <scope>NUCLEOTIDE SEQUENCE [LARGE SCALE GENOMIC DNA]</scope>
    <source>
        <strain evidence="1 2">Nm110</strain>
    </source>
</reference>
<evidence type="ECO:0000313" key="2">
    <source>
        <dbReference type="Proteomes" id="UP000183454"/>
    </source>
</evidence>
<proteinExistence type="predicted"/>
<dbReference type="Proteomes" id="UP000183454">
    <property type="component" value="Unassembled WGS sequence"/>
</dbReference>
<name>A0A1H2SQ73_9PROT</name>
<dbReference type="AlphaFoldDB" id="A0A1H2SQ73"/>
<organism evidence="1 2">
    <name type="scientific">Nitrosomonas communis</name>
    <dbReference type="NCBI Taxonomy" id="44574"/>
    <lineage>
        <taxon>Bacteria</taxon>
        <taxon>Pseudomonadati</taxon>
        <taxon>Pseudomonadota</taxon>
        <taxon>Betaproteobacteria</taxon>
        <taxon>Nitrosomonadales</taxon>
        <taxon>Nitrosomonadaceae</taxon>
        <taxon>Nitrosomonas</taxon>
    </lineage>
</organism>
<dbReference type="RefSeq" id="WP_074665969.1">
    <property type="nucleotide sequence ID" value="NZ_FNNH01000008.1"/>
</dbReference>
<dbReference type="EMBL" id="FNNH01000008">
    <property type="protein sequence ID" value="SDW33728.1"/>
    <property type="molecule type" value="Genomic_DNA"/>
</dbReference>
<protein>
    <submittedName>
        <fullName evidence="1">Uncharacterized protein</fullName>
    </submittedName>
</protein>
<gene>
    <name evidence="1" type="ORF">SAMN05421882_10089</name>
</gene>
<evidence type="ECO:0000313" key="1">
    <source>
        <dbReference type="EMBL" id="SDW33728.1"/>
    </source>
</evidence>
<sequence>MKPTVSVKFRNNGDYSNTNKNRIIFTLPGHYRVSQEALNDMDKGGTHHFEFQTKEVAEEFARKLFSSMKNVLDITTKFIDE</sequence>